<protein>
    <submittedName>
        <fullName evidence="2">Type III-A CRISPR-associated protein Csm6</fullName>
    </submittedName>
</protein>
<dbReference type="Pfam" id="PF22208">
    <property type="entry name" value="Cas_Csm6_CARF"/>
    <property type="match status" value="1"/>
</dbReference>
<dbReference type="InterPro" id="IPR053955">
    <property type="entry name" value="Csm6_CARF"/>
</dbReference>
<evidence type="ECO:0000259" key="1">
    <source>
        <dbReference type="Pfam" id="PF22208"/>
    </source>
</evidence>
<comment type="caution">
    <text evidence="2">The sequence shown here is derived from an EMBL/GenBank/DDBJ whole genome shotgun (WGS) entry which is preliminary data.</text>
</comment>
<organism evidence="2 3">
    <name type="scientific">Streptococcus oralis subsp. dentisani</name>
    <dbReference type="NCBI Taxonomy" id="1458253"/>
    <lineage>
        <taxon>Bacteria</taxon>
        <taxon>Bacillati</taxon>
        <taxon>Bacillota</taxon>
        <taxon>Bacilli</taxon>
        <taxon>Lactobacillales</taxon>
        <taxon>Streptococcaceae</taxon>
        <taxon>Streptococcus</taxon>
    </lineage>
</organism>
<dbReference type="InterPro" id="IPR013489">
    <property type="entry name" value="CRISPR-assoc_prot_Csm6"/>
</dbReference>
<reference evidence="2 3" key="1">
    <citation type="journal article" date="2016" name="Eur. J. Clin. Microbiol. Infect. Dis.">
        <title>Whole genome sequencing as a tool for phylogenetic analysis of clinical strains of Mitis group streptococci.</title>
        <authorList>
            <person name="Rasmussen L.H."/>
            <person name="Dargis R."/>
            <person name="Hojholt K."/>
            <person name="Christensen J.J."/>
            <person name="Skovgaard O."/>
            <person name="Justesen U.S."/>
            <person name="Rosenvinge F.S."/>
            <person name="Moser C."/>
            <person name="Lukjancenko O."/>
            <person name="Rasmussen S."/>
            <person name="Nielsen X.C."/>
        </authorList>
    </citation>
    <scope>NUCLEOTIDE SEQUENCE [LARGE SCALE GENOMIC DNA]</scope>
    <source>
        <strain evidence="2 3">Y_5914_11</strain>
    </source>
</reference>
<name>A0A1X1IR79_STROR</name>
<proteinExistence type="predicted"/>
<accession>A0A1X1IR79</accession>
<feature type="domain" description="Csm6 CARF" evidence="1">
    <location>
        <begin position="74"/>
        <end position="167"/>
    </location>
</feature>
<evidence type="ECO:0000313" key="3">
    <source>
        <dbReference type="Proteomes" id="UP000194008"/>
    </source>
</evidence>
<dbReference type="EMBL" id="NCUW01000030">
    <property type="protein sequence ID" value="ORO75647.1"/>
    <property type="molecule type" value="Genomic_DNA"/>
</dbReference>
<gene>
    <name evidence="2" type="ORF">B7709_06785</name>
</gene>
<dbReference type="NCBIfam" id="TIGR02672">
    <property type="entry name" value="cas_csm6"/>
    <property type="match status" value="1"/>
</dbReference>
<dbReference type="RefSeq" id="WP_084972199.1">
    <property type="nucleotide sequence ID" value="NZ_NCUW01000030.1"/>
</dbReference>
<evidence type="ECO:0000313" key="2">
    <source>
        <dbReference type="EMBL" id="ORO75647.1"/>
    </source>
</evidence>
<dbReference type="AlphaFoldDB" id="A0A1X1IR79"/>
<dbReference type="Proteomes" id="UP000194008">
    <property type="component" value="Unassembled WGS sequence"/>
</dbReference>
<sequence>MKVLISAVGDTDPIRNFHDGALVHIARKYRPEKIIIVFSERTISKKDDIEKVIHSIDSEYLPEIVCHEPIILNEDVFVFDTMYDQFDAIIQEYYTKDDDFILNLSSATPQVKSALFVINRLSEINVKAVQVSSPENDSNAGVGHDDSEDIDALIDTNLDNKQDYIDRTIEDTSEKFKQGLMKKTLRDFITKYDYKASLEVANQLSDFPGLKDCRKKLQDIVDSLDRQAVPQVLQKKKWSEEQKKVLNAYLTIDLQKERGNFSEGLIRIKNLTEFILEDYIENRYPGFLDNYVSESEKYYLGIWDYSKILKEKHEWNQYKKIKPIINMNSTRNTVAHKLDPLDSAELKQLGPVLKTLKGLIKEQYQLTEKDFNFYNDFNKELLELLK</sequence>